<gene>
    <name evidence="8" type="ORF">QN277_000149</name>
</gene>
<evidence type="ECO:0000313" key="8">
    <source>
        <dbReference type="EMBL" id="KAK4283166.1"/>
    </source>
</evidence>
<dbReference type="Pfam" id="PF01429">
    <property type="entry name" value="MBD"/>
    <property type="match status" value="1"/>
</dbReference>
<keyword evidence="4" id="KW-0804">Transcription</keyword>
<keyword evidence="3" id="KW-0238">DNA-binding</keyword>
<comment type="subcellular location">
    <subcellularLocation>
        <location evidence="1">Nucleus</location>
    </subcellularLocation>
</comment>
<dbReference type="GO" id="GO:0003677">
    <property type="term" value="F:DNA binding"/>
    <property type="evidence" value="ECO:0007669"/>
    <property type="project" value="UniProtKB-KW"/>
</dbReference>
<proteinExistence type="predicted"/>
<evidence type="ECO:0000256" key="6">
    <source>
        <dbReference type="SAM" id="MobiDB-lite"/>
    </source>
</evidence>
<reference evidence="8" key="1">
    <citation type="submission" date="2023-10" db="EMBL/GenBank/DDBJ databases">
        <title>Chromosome-level genome of the transformable northern wattle, Acacia crassicarpa.</title>
        <authorList>
            <person name="Massaro I."/>
            <person name="Sinha N.R."/>
            <person name="Poethig S."/>
            <person name="Leichty A.R."/>
        </authorList>
    </citation>
    <scope>NUCLEOTIDE SEQUENCE</scope>
    <source>
        <strain evidence="8">Acra3RX</strain>
        <tissue evidence="8">Leaf</tissue>
    </source>
</reference>
<name>A0AAE1N5J1_9FABA</name>
<evidence type="ECO:0000256" key="3">
    <source>
        <dbReference type="ARBA" id="ARBA00023125"/>
    </source>
</evidence>
<protein>
    <recommendedName>
        <fullName evidence="7">MBD domain-containing protein</fullName>
    </recommendedName>
</protein>
<evidence type="ECO:0000259" key="7">
    <source>
        <dbReference type="PROSITE" id="PS50982"/>
    </source>
</evidence>
<feature type="region of interest" description="Disordered" evidence="6">
    <location>
        <begin position="558"/>
        <end position="582"/>
    </location>
</feature>
<evidence type="ECO:0000256" key="2">
    <source>
        <dbReference type="ARBA" id="ARBA00023015"/>
    </source>
</evidence>
<feature type="compositionally biased region" description="Basic and acidic residues" evidence="6">
    <location>
        <begin position="572"/>
        <end position="582"/>
    </location>
</feature>
<accession>A0AAE1N5J1</accession>
<comment type="caution">
    <text evidence="8">The sequence shown here is derived from an EMBL/GenBank/DDBJ whole genome shotgun (WGS) entry which is preliminary data.</text>
</comment>
<feature type="region of interest" description="Disordered" evidence="6">
    <location>
        <begin position="262"/>
        <end position="288"/>
    </location>
</feature>
<dbReference type="Gene3D" id="3.30.890.10">
    <property type="entry name" value="Methyl-cpg-binding Protein 2, Chain A"/>
    <property type="match status" value="1"/>
</dbReference>
<dbReference type="InterPro" id="IPR001739">
    <property type="entry name" value="Methyl_CpG_DNA-bd"/>
</dbReference>
<dbReference type="PANTHER" id="PTHR34067">
    <property type="entry name" value="OS04G0193200 PROTEIN"/>
    <property type="match status" value="1"/>
</dbReference>
<feature type="region of interest" description="Disordered" evidence="6">
    <location>
        <begin position="210"/>
        <end position="241"/>
    </location>
</feature>
<organism evidence="8 9">
    <name type="scientific">Acacia crassicarpa</name>
    <name type="common">northern wattle</name>
    <dbReference type="NCBI Taxonomy" id="499986"/>
    <lineage>
        <taxon>Eukaryota</taxon>
        <taxon>Viridiplantae</taxon>
        <taxon>Streptophyta</taxon>
        <taxon>Embryophyta</taxon>
        <taxon>Tracheophyta</taxon>
        <taxon>Spermatophyta</taxon>
        <taxon>Magnoliopsida</taxon>
        <taxon>eudicotyledons</taxon>
        <taxon>Gunneridae</taxon>
        <taxon>Pentapetalae</taxon>
        <taxon>rosids</taxon>
        <taxon>fabids</taxon>
        <taxon>Fabales</taxon>
        <taxon>Fabaceae</taxon>
        <taxon>Caesalpinioideae</taxon>
        <taxon>mimosoid clade</taxon>
        <taxon>Acacieae</taxon>
        <taxon>Acacia</taxon>
    </lineage>
</organism>
<feature type="region of interest" description="Disordered" evidence="6">
    <location>
        <begin position="178"/>
        <end position="198"/>
    </location>
</feature>
<dbReference type="EMBL" id="JAWXYG010000001">
    <property type="protein sequence ID" value="KAK4283166.1"/>
    <property type="molecule type" value="Genomic_DNA"/>
</dbReference>
<evidence type="ECO:0000313" key="9">
    <source>
        <dbReference type="Proteomes" id="UP001293593"/>
    </source>
</evidence>
<evidence type="ECO:0000256" key="4">
    <source>
        <dbReference type="ARBA" id="ARBA00023163"/>
    </source>
</evidence>
<dbReference type="AlphaFoldDB" id="A0AAE1N5J1"/>
<evidence type="ECO:0000256" key="1">
    <source>
        <dbReference type="ARBA" id="ARBA00004123"/>
    </source>
</evidence>
<sequence length="582" mass="63753">MADPNSDDRLPPGWTVEVKVRKNGRRDKVVIEKGVAEGLPEGWIKKTRVTKKSSTIRRDSYYIDPVSGYVFRSIKDAVRYIESGEIGRNAFKPKDKGSRDIDMKDDVFSSAGVAKKPKLSVGRVTRRTVMDQGANLDRIVNDQKTPKTACTGESMPLPEHNSRQCAMGIELTSLLPSQAECSDEKEGEVGLGESNLSPSCADGVVPEKQLPESLQTKHATEKVQKSQGKSKRKKAINLPRRASKRLAGIQVDPVPELITRRRNAAKNSSEVALTNDDKSSGSFPEEETKQLIEQVNGARTKRKPQSLMNTMESPKLNQSRNSSGNLCAPEKLPEKTIEEPKSEKDQECYSFSPLGNTVTVKEQVKDREGGAKFDYSLDLPLGELLSDPCIAFAIQTLTEGTFETSKNTQISSELSDGKHSETSAFVKGGDRNIIGQNVSDWKQGCNVSSPPKDLVAEHAGSTSESPFGISWMDPCIEFAVKTLTGNVPMEYDPSGENCLQQQLDNSNNQGLSEVALSGNSLNSLYPTDYYCSQYLGTQNPVFKQQSFLDAALPNARSGSMGNSAGARLHQYGGEDRRNGCQR</sequence>
<keyword evidence="9" id="KW-1185">Reference proteome</keyword>
<dbReference type="InterPro" id="IPR016177">
    <property type="entry name" value="DNA-bd_dom_sf"/>
</dbReference>
<dbReference type="SUPFAM" id="SSF54171">
    <property type="entry name" value="DNA-binding domain"/>
    <property type="match status" value="1"/>
</dbReference>
<dbReference type="InterPro" id="IPR038945">
    <property type="entry name" value="MBD13-like"/>
</dbReference>
<dbReference type="PANTHER" id="PTHR34067:SF24">
    <property type="entry name" value="METHYL-CPG-BINDING DOMAIN-CONTAINING PROTEIN 13"/>
    <property type="match status" value="1"/>
</dbReference>
<keyword evidence="2" id="KW-0805">Transcription regulation</keyword>
<dbReference type="GO" id="GO:0005634">
    <property type="term" value="C:nucleus"/>
    <property type="evidence" value="ECO:0007669"/>
    <property type="project" value="UniProtKB-SubCell"/>
</dbReference>
<keyword evidence="5" id="KW-0539">Nucleus</keyword>
<evidence type="ECO:0000256" key="5">
    <source>
        <dbReference type="ARBA" id="ARBA00023242"/>
    </source>
</evidence>
<feature type="domain" description="MBD" evidence="7">
    <location>
        <begin position="29"/>
        <end position="108"/>
    </location>
</feature>
<dbReference type="Proteomes" id="UP001293593">
    <property type="component" value="Unassembled WGS sequence"/>
</dbReference>
<dbReference type="PROSITE" id="PS50982">
    <property type="entry name" value="MBD"/>
    <property type="match status" value="1"/>
</dbReference>